<dbReference type="InterPro" id="IPR003593">
    <property type="entry name" value="AAA+_ATPase"/>
</dbReference>
<evidence type="ECO:0000256" key="1">
    <source>
        <dbReference type="ARBA" id="ARBA00004141"/>
    </source>
</evidence>
<dbReference type="FunFam" id="3.40.50.300:FF:000482">
    <property type="entry name" value="Multidrug resistance-associated protein member 4"/>
    <property type="match status" value="1"/>
</dbReference>
<feature type="transmembrane region" description="Helical" evidence="9">
    <location>
        <begin position="783"/>
        <end position="809"/>
    </location>
</feature>
<reference evidence="12 13" key="1">
    <citation type="journal article" date="2024" name="Insects">
        <title>An Improved Chromosome-Level Genome Assembly of the Firefly Pyrocoelia pectoralis.</title>
        <authorList>
            <person name="Fu X."/>
            <person name="Meyer-Rochow V.B."/>
            <person name="Ballantyne L."/>
            <person name="Zhu X."/>
        </authorList>
    </citation>
    <scope>NUCLEOTIDE SEQUENCE [LARGE SCALE GENOMIC DNA]</scope>
    <source>
        <strain evidence="12">XCY_ONT2</strain>
    </source>
</reference>
<keyword evidence="4" id="KW-0547">Nucleotide-binding</keyword>
<feature type="transmembrane region" description="Helical" evidence="9">
    <location>
        <begin position="727"/>
        <end position="746"/>
    </location>
</feature>
<organism evidence="12 13">
    <name type="scientific">Pyrocoelia pectoralis</name>
    <dbReference type="NCBI Taxonomy" id="417401"/>
    <lineage>
        <taxon>Eukaryota</taxon>
        <taxon>Metazoa</taxon>
        <taxon>Ecdysozoa</taxon>
        <taxon>Arthropoda</taxon>
        <taxon>Hexapoda</taxon>
        <taxon>Insecta</taxon>
        <taxon>Pterygota</taxon>
        <taxon>Neoptera</taxon>
        <taxon>Endopterygota</taxon>
        <taxon>Coleoptera</taxon>
        <taxon>Polyphaga</taxon>
        <taxon>Elateriformia</taxon>
        <taxon>Elateroidea</taxon>
        <taxon>Lampyridae</taxon>
        <taxon>Lampyrinae</taxon>
        <taxon>Pyrocoelia</taxon>
    </lineage>
</organism>
<feature type="transmembrane region" description="Helical" evidence="9">
    <location>
        <begin position="84"/>
        <end position="107"/>
    </location>
</feature>
<dbReference type="InterPro" id="IPR017871">
    <property type="entry name" value="ABC_transporter-like_CS"/>
</dbReference>
<feature type="domain" description="ABC transmembrane type-1" evidence="11">
    <location>
        <begin position="731"/>
        <end position="1023"/>
    </location>
</feature>
<evidence type="ECO:0000259" key="11">
    <source>
        <dbReference type="PROSITE" id="PS50929"/>
    </source>
</evidence>
<dbReference type="PANTHER" id="PTHR24223:SF448">
    <property type="entry name" value="FI20146P1-RELATED"/>
    <property type="match status" value="1"/>
</dbReference>
<gene>
    <name evidence="12" type="ORF">RI129_005277</name>
</gene>
<dbReference type="Pfam" id="PF00664">
    <property type="entry name" value="ABC_membrane"/>
    <property type="match status" value="2"/>
</dbReference>
<evidence type="ECO:0000313" key="13">
    <source>
        <dbReference type="Proteomes" id="UP001329430"/>
    </source>
</evidence>
<dbReference type="PANTHER" id="PTHR24223">
    <property type="entry name" value="ATP-BINDING CASSETTE SUB-FAMILY C"/>
    <property type="match status" value="1"/>
</dbReference>
<evidence type="ECO:0000256" key="8">
    <source>
        <dbReference type="SAM" id="MobiDB-lite"/>
    </source>
</evidence>
<keyword evidence="2" id="KW-0813">Transport</keyword>
<evidence type="ECO:0000256" key="5">
    <source>
        <dbReference type="ARBA" id="ARBA00022840"/>
    </source>
</evidence>
<comment type="caution">
    <text evidence="12">The sequence shown here is derived from an EMBL/GenBank/DDBJ whole genome shotgun (WGS) entry which is preliminary data.</text>
</comment>
<keyword evidence="7 9" id="KW-0472">Membrane</keyword>
<dbReference type="Pfam" id="PF00005">
    <property type="entry name" value="ABC_tran"/>
    <property type="match status" value="2"/>
</dbReference>
<dbReference type="Gene3D" id="1.20.1560.10">
    <property type="entry name" value="ABC transporter type 1, transmembrane domain"/>
    <property type="match status" value="2"/>
</dbReference>
<evidence type="ECO:0000313" key="12">
    <source>
        <dbReference type="EMBL" id="KAK5646813.1"/>
    </source>
</evidence>
<dbReference type="InterPro" id="IPR050173">
    <property type="entry name" value="ABC_transporter_C-like"/>
</dbReference>
<feature type="transmembrane region" description="Helical" evidence="9">
    <location>
        <begin position="362"/>
        <end position="379"/>
    </location>
</feature>
<dbReference type="InterPro" id="IPR036640">
    <property type="entry name" value="ABC1_TM_sf"/>
</dbReference>
<evidence type="ECO:0000256" key="3">
    <source>
        <dbReference type="ARBA" id="ARBA00022692"/>
    </source>
</evidence>
<dbReference type="FunFam" id="1.20.1560.10:FF:000014">
    <property type="entry name" value="Multidrug resistance-associated protein member 4"/>
    <property type="match status" value="1"/>
</dbReference>
<accession>A0AAN7VJI5</accession>
<dbReference type="InterPro" id="IPR011527">
    <property type="entry name" value="ABC1_TM_dom"/>
</dbReference>
<name>A0AAN7VJI5_9COLE</name>
<keyword evidence="6 9" id="KW-1133">Transmembrane helix</keyword>
<feature type="compositionally biased region" description="Acidic residues" evidence="8">
    <location>
        <begin position="1359"/>
        <end position="1368"/>
    </location>
</feature>
<feature type="transmembrane region" description="Helical" evidence="9">
    <location>
        <begin position="965"/>
        <end position="988"/>
    </location>
</feature>
<dbReference type="PROSITE" id="PS50929">
    <property type="entry name" value="ABC_TM1F"/>
    <property type="match status" value="2"/>
</dbReference>
<feature type="compositionally biased region" description="Acidic residues" evidence="8">
    <location>
        <begin position="1319"/>
        <end position="1332"/>
    </location>
</feature>
<evidence type="ECO:0000259" key="10">
    <source>
        <dbReference type="PROSITE" id="PS50893"/>
    </source>
</evidence>
<feature type="region of interest" description="Disordered" evidence="8">
    <location>
        <begin position="1319"/>
        <end position="1368"/>
    </location>
</feature>
<dbReference type="CDD" id="cd03244">
    <property type="entry name" value="ABCC_MRP_domain2"/>
    <property type="match status" value="1"/>
</dbReference>
<comment type="subcellular location">
    <subcellularLocation>
        <location evidence="1">Membrane</location>
        <topology evidence="1">Multi-pass membrane protein</topology>
    </subcellularLocation>
</comment>
<dbReference type="PROSITE" id="PS50893">
    <property type="entry name" value="ABC_TRANSPORTER_2"/>
    <property type="match status" value="2"/>
</dbReference>
<evidence type="ECO:0000256" key="7">
    <source>
        <dbReference type="ARBA" id="ARBA00023136"/>
    </source>
</evidence>
<dbReference type="Proteomes" id="UP001329430">
    <property type="component" value="Chromosome 3"/>
</dbReference>
<protein>
    <submittedName>
        <fullName evidence="12">Uncharacterized protein</fullName>
    </submittedName>
</protein>
<feature type="transmembrane region" description="Helical" evidence="9">
    <location>
        <begin position="238"/>
        <end position="256"/>
    </location>
</feature>
<dbReference type="Gene3D" id="3.40.50.300">
    <property type="entry name" value="P-loop containing nucleotide triphosphate hydrolases"/>
    <property type="match status" value="2"/>
</dbReference>
<dbReference type="FunFam" id="1.20.1560.10:FF:000026">
    <property type="entry name" value="Multidrug resistance-associated protein lethal(2)03659"/>
    <property type="match status" value="1"/>
</dbReference>
<dbReference type="GO" id="GO:0140359">
    <property type="term" value="F:ABC-type transporter activity"/>
    <property type="evidence" value="ECO:0007669"/>
    <property type="project" value="InterPro"/>
</dbReference>
<feature type="transmembrane region" description="Helical" evidence="9">
    <location>
        <begin position="881"/>
        <end position="900"/>
    </location>
</feature>
<dbReference type="GO" id="GO:0005524">
    <property type="term" value="F:ATP binding"/>
    <property type="evidence" value="ECO:0007669"/>
    <property type="project" value="UniProtKB-KW"/>
</dbReference>
<dbReference type="CDD" id="cd03250">
    <property type="entry name" value="ABCC_MRP_domain1"/>
    <property type="match status" value="1"/>
</dbReference>
<feature type="domain" description="ABC transmembrane type-1" evidence="11">
    <location>
        <begin position="95"/>
        <end position="379"/>
    </location>
</feature>
<proteinExistence type="predicted"/>
<dbReference type="GO" id="GO:0016020">
    <property type="term" value="C:membrane"/>
    <property type="evidence" value="ECO:0007669"/>
    <property type="project" value="UniProtKB-SubCell"/>
</dbReference>
<dbReference type="EMBL" id="JAVRBK010000003">
    <property type="protein sequence ID" value="KAK5646813.1"/>
    <property type="molecule type" value="Genomic_DNA"/>
</dbReference>
<dbReference type="PROSITE" id="PS00211">
    <property type="entry name" value="ABC_TRANSPORTER_1"/>
    <property type="match status" value="2"/>
</dbReference>
<feature type="transmembrane region" description="Helical" evidence="9">
    <location>
        <begin position="854"/>
        <end position="875"/>
    </location>
</feature>
<feature type="transmembrane region" description="Helical" evidence="9">
    <location>
        <begin position="320"/>
        <end position="342"/>
    </location>
</feature>
<evidence type="ECO:0000256" key="6">
    <source>
        <dbReference type="ARBA" id="ARBA00022989"/>
    </source>
</evidence>
<evidence type="ECO:0000256" key="9">
    <source>
        <dbReference type="SAM" id="Phobius"/>
    </source>
</evidence>
<feature type="transmembrane region" description="Helical" evidence="9">
    <location>
        <begin position="136"/>
        <end position="157"/>
    </location>
</feature>
<dbReference type="SUPFAM" id="SSF52540">
    <property type="entry name" value="P-loop containing nucleoside triphosphate hydrolases"/>
    <property type="match status" value="2"/>
</dbReference>
<dbReference type="InterPro" id="IPR003439">
    <property type="entry name" value="ABC_transporter-like_ATP-bd"/>
</dbReference>
<feature type="domain" description="ABC transporter" evidence="10">
    <location>
        <begin position="420"/>
        <end position="641"/>
    </location>
</feature>
<feature type="domain" description="ABC transporter" evidence="10">
    <location>
        <begin position="1061"/>
        <end position="1294"/>
    </location>
</feature>
<keyword evidence="5" id="KW-0067">ATP-binding</keyword>
<evidence type="ECO:0000256" key="4">
    <source>
        <dbReference type="ARBA" id="ARBA00022741"/>
    </source>
</evidence>
<dbReference type="SMART" id="SM00382">
    <property type="entry name" value="AAA"/>
    <property type="match status" value="2"/>
</dbReference>
<keyword evidence="3 9" id="KW-0812">Transmembrane</keyword>
<evidence type="ECO:0000256" key="2">
    <source>
        <dbReference type="ARBA" id="ARBA00022448"/>
    </source>
</evidence>
<dbReference type="FunFam" id="3.40.50.300:FF:000163">
    <property type="entry name" value="Multidrug resistance-associated protein member 4"/>
    <property type="match status" value="1"/>
</dbReference>
<keyword evidence="13" id="KW-1185">Reference proteome</keyword>
<sequence>MDTKKKKLKSSNPREGANPLAVATFAYTFPTFIQGFKKEFAQADLYETFSSHKSARLGDDIEKAWNLELERANKLNVQPSLTRVLVKLFGLNYLLLAIPVMCVDLVFKMSQPLLLAKLIAYYAPSTSTSITSKDEAYFYAAAVVLCSLLVVLFHYPYMIGVLHTGMKLRVACCSLVYRKTLKLSKTALGGTASGQIVNLLSNDVNRFDFFTVFIHHLWVAPVQACIACYLMYQEVEYSALFGLAFLLLFIPFQFLLGKLLSNVRLKTASKTDERVCLMNEIILGMQVIKMYTWEKPFAKLAQTARSLEVRCIKISSIFKGIMASFIMFSTRSSLFLTILGYVVFGNSITAQKVFMLTNYYNVLRLTMTVFFPQGLAFLAETKVSVQRLTDFLLYDEIEPPEIVPAYKRHADPSSQDIICIEKGTAKWTEFLADNVFSDLNINIKAGSLVAIIGPVGCGKSSMLHALLKELPLKSGTLSVKGTISYASQEPWLFTGSVRQNILFGQSKDKIRYKAVVEKCALKRDFTLLANGDKTVVGERGASLSGGQRARVNLARAVYKKADIYLLDDPLSAVDPDVGKQLFKSCIKEYLRHKTVILVTHQLQYLKDVDHIIIIDNGYIQAQGTFRELQASGLNFAKLLTSDQEFVEVETAEAANRRMSIQMCAQRKDSIVGMQRKMSVQLASQRRESVISIQSDDIMEPGEAEEKMIKGSVSGRVYASYLKAGGNYFNIFGVVLLMLATQCLASFGDYFVAVWVNIEHERSIGFIDEHFKNRTIYFSTESAIFIYSGISVALILTALTRSCTFFVLCATISQRLHNSMFNSLIKTTMGFFNTNTSGVILNRFSKDIGAIDERLPLALMDVLQLGMSLFSIITIIATVNYWLIIPTLLTFILFFFLRMFFLTTSRNIKRLEGITRSPVFAHLNASLQGLTTIRAYGAQQALEKEFDNHQDLHSSSFYTFISISTAFGYFLDLFCVLYIATVTISFLLFDTGNQGGNVGLAITQALGLTALFQWTLRQSTELENQMTSVERILEYTNLVQEPPFESEPDHKPPPTWPERGEIKFVDLYMSYFPEDPPTLKNLNFTIKPLEKVGIVGRTGAGKSSLISALFLLAPTEGAIIIDNIVAQDIGLHELRSKISIIPQEPVLFSGTMRSNLDPFNEYNDEILWKALEDVELKDSLADSELGLNSKILEGGTNYSVGQRQLICLARAIVRNNKILVLDEATANVDPQTDAFIQNTIRKKFAQCTVLTIAHRLNTVMDSDKILVMDAGKLVEYDHPHNLLKNKNGYFYKMVEQTGKSMGSTLKNIAQTNFKNVIVKEEDEGESEEEEEEETVRPTKPPEEIVVNVRPMTSYKNTTLLEEDEEEDED</sequence>
<dbReference type="SUPFAM" id="SSF90123">
    <property type="entry name" value="ABC transporter transmembrane region"/>
    <property type="match status" value="2"/>
</dbReference>
<feature type="transmembrane region" description="Helical" evidence="9">
    <location>
        <begin position="209"/>
        <end position="232"/>
    </location>
</feature>
<dbReference type="InterPro" id="IPR027417">
    <property type="entry name" value="P-loop_NTPase"/>
</dbReference>
<dbReference type="GO" id="GO:0016887">
    <property type="term" value="F:ATP hydrolysis activity"/>
    <property type="evidence" value="ECO:0007669"/>
    <property type="project" value="InterPro"/>
</dbReference>